<dbReference type="InterPro" id="IPR035901">
    <property type="entry name" value="GIY-YIG_endonuc_sf"/>
</dbReference>
<evidence type="ECO:0000313" key="5">
    <source>
        <dbReference type="Proteomes" id="UP000324575"/>
    </source>
</evidence>
<dbReference type="Gene3D" id="3.40.1440.10">
    <property type="entry name" value="GIY-YIG endonuclease"/>
    <property type="match status" value="1"/>
</dbReference>
<dbReference type="InterPro" id="IPR000305">
    <property type="entry name" value="GIY-YIG_endonuc"/>
</dbReference>
<sequence>MNKTGYVYIMTNKNKTVLYIGVTNNLVRRIYEHKNHIFKNSFADKYNCEYCIYYEEWAYFDLAINREKELKKWNRQKKDDLINKKNPEWRELVNERGYIRHRLQNEDEIVPFSWNDNGSTIEDEIAPFGWNDNGSTIEDEIPRFGWNDDGSAIEDEIPRFARNDDDTPQGREGSSGGEAAATSFPSLQDRNRHSEGAIATEESSVQTHNNINS</sequence>
<dbReference type="Pfam" id="PF01541">
    <property type="entry name" value="GIY-YIG"/>
    <property type="match status" value="1"/>
</dbReference>
<feature type="domain" description="GIY-YIG" evidence="3">
    <location>
        <begin position="3"/>
        <end position="80"/>
    </location>
</feature>
<accession>A0A5M8P0W3</accession>
<dbReference type="InterPro" id="IPR050190">
    <property type="entry name" value="UPF0213_domain"/>
</dbReference>
<dbReference type="Proteomes" id="UP000324575">
    <property type="component" value="Unassembled WGS sequence"/>
</dbReference>
<organism evidence="4 5">
    <name type="scientific">Candidatus Ordinivivax streblomastigis</name>
    <dbReference type="NCBI Taxonomy" id="2540710"/>
    <lineage>
        <taxon>Bacteria</taxon>
        <taxon>Pseudomonadati</taxon>
        <taxon>Bacteroidota</taxon>
        <taxon>Bacteroidia</taxon>
        <taxon>Bacteroidales</taxon>
        <taxon>Candidatus Ordinivivax</taxon>
    </lineage>
</organism>
<feature type="compositionally biased region" description="Basic and acidic residues" evidence="2">
    <location>
        <begin position="159"/>
        <end position="169"/>
    </location>
</feature>
<dbReference type="PROSITE" id="PS50164">
    <property type="entry name" value="GIY_YIG"/>
    <property type="match status" value="1"/>
</dbReference>
<feature type="compositionally biased region" description="Polar residues" evidence="2">
    <location>
        <begin position="201"/>
        <end position="213"/>
    </location>
</feature>
<dbReference type="AlphaFoldDB" id="A0A5M8P0W3"/>
<dbReference type="CDD" id="cd10448">
    <property type="entry name" value="GIY-YIG_unchar_3"/>
    <property type="match status" value="1"/>
</dbReference>
<evidence type="ECO:0000256" key="2">
    <source>
        <dbReference type="SAM" id="MobiDB-lite"/>
    </source>
</evidence>
<feature type="region of interest" description="Disordered" evidence="2">
    <location>
        <begin position="159"/>
        <end position="213"/>
    </location>
</feature>
<proteinExistence type="inferred from homology"/>
<dbReference type="PANTHER" id="PTHR34477:SF5">
    <property type="entry name" value="BSL5627 PROTEIN"/>
    <property type="match status" value="1"/>
</dbReference>
<comment type="similarity">
    <text evidence="1">Belongs to the UPF0213 family.</text>
</comment>
<dbReference type="EMBL" id="SNRX01000011">
    <property type="protein sequence ID" value="KAA6302041.1"/>
    <property type="molecule type" value="Genomic_DNA"/>
</dbReference>
<reference evidence="4 5" key="1">
    <citation type="submission" date="2019-03" db="EMBL/GenBank/DDBJ databases">
        <title>Single cell metagenomics reveals metabolic interactions within the superorganism composed of flagellate Streblomastix strix and complex community of Bacteroidetes bacteria on its surface.</title>
        <authorList>
            <person name="Treitli S.C."/>
            <person name="Kolisko M."/>
            <person name="Husnik F."/>
            <person name="Keeling P."/>
            <person name="Hampl V."/>
        </authorList>
    </citation>
    <scope>NUCLEOTIDE SEQUENCE [LARGE SCALE GENOMIC DNA]</scope>
    <source>
        <strain evidence="4">St1</strain>
    </source>
</reference>
<protein>
    <recommendedName>
        <fullName evidence="3">GIY-YIG domain-containing protein</fullName>
    </recommendedName>
</protein>
<evidence type="ECO:0000259" key="3">
    <source>
        <dbReference type="PROSITE" id="PS50164"/>
    </source>
</evidence>
<dbReference type="SMART" id="SM00465">
    <property type="entry name" value="GIYc"/>
    <property type="match status" value="1"/>
</dbReference>
<evidence type="ECO:0000256" key="1">
    <source>
        <dbReference type="ARBA" id="ARBA00007435"/>
    </source>
</evidence>
<evidence type="ECO:0000313" key="4">
    <source>
        <dbReference type="EMBL" id="KAA6302041.1"/>
    </source>
</evidence>
<dbReference type="SUPFAM" id="SSF82771">
    <property type="entry name" value="GIY-YIG endonuclease"/>
    <property type="match status" value="1"/>
</dbReference>
<gene>
    <name evidence="4" type="ORF">EZS26_001857</name>
</gene>
<comment type="caution">
    <text evidence="4">The sequence shown here is derived from an EMBL/GenBank/DDBJ whole genome shotgun (WGS) entry which is preliminary data.</text>
</comment>
<name>A0A5M8P0W3_9BACT</name>
<dbReference type="PANTHER" id="PTHR34477">
    <property type="entry name" value="UPF0213 PROTEIN YHBQ"/>
    <property type="match status" value="1"/>
</dbReference>